<dbReference type="SUPFAM" id="SSF81345">
    <property type="entry name" value="ABC transporter involved in vitamin B12 uptake, BtuC"/>
    <property type="match status" value="1"/>
</dbReference>
<keyword evidence="4" id="KW-1003">Cell membrane</keyword>
<protein>
    <submittedName>
        <fullName evidence="9">Iron complex transport system permease protein</fullName>
    </submittedName>
</protein>
<evidence type="ECO:0000256" key="5">
    <source>
        <dbReference type="ARBA" id="ARBA00022692"/>
    </source>
</evidence>
<dbReference type="Proteomes" id="UP000185151">
    <property type="component" value="Unassembled WGS sequence"/>
</dbReference>
<feature type="transmembrane region" description="Helical" evidence="8">
    <location>
        <begin position="347"/>
        <end position="365"/>
    </location>
</feature>
<dbReference type="CDD" id="cd06550">
    <property type="entry name" value="TM_ABC_iron-siderophores_like"/>
    <property type="match status" value="1"/>
</dbReference>
<evidence type="ECO:0000256" key="8">
    <source>
        <dbReference type="SAM" id="Phobius"/>
    </source>
</evidence>
<evidence type="ECO:0000256" key="2">
    <source>
        <dbReference type="ARBA" id="ARBA00007935"/>
    </source>
</evidence>
<dbReference type="PANTHER" id="PTHR30472:SF67">
    <property type="entry name" value="PERMEASE OF ABC TRANSPORTER-RELATED"/>
    <property type="match status" value="1"/>
</dbReference>
<dbReference type="GO" id="GO:0033214">
    <property type="term" value="P:siderophore-iron import into cell"/>
    <property type="evidence" value="ECO:0007669"/>
    <property type="project" value="TreeGrafter"/>
</dbReference>
<feature type="transmembrane region" description="Helical" evidence="8">
    <location>
        <begin position="229"/>
        <end position="252"/>
    </location>
</feature>
<evidence type="ECO:0000256" key="6">
    <source>
        <dbReference type="ARBA" id="ARBA00022989"/>
    </source>
</evidence>
<comment type="similarity">
    <text evidence="2">Belongs to the binding-protein-dependent transport system permease family. FecCD subfamily.</text>
</comment>
<organism evidence="9 10">
    <name type="scientific">Paraburkholderia phenazinium</name>
    <dbReference type="NCBI Taxonomy" id="60549"/>
    <lineage>
        <taxon>Bacteria</taxon>
        <taxon>Pseudomonadati</taxon>
        <taxon>Pseudomonadota</taxon>
        <taxon>Betaproteobacteria</taxon>
        <taxon>Burkholderiales</taxon>
        <taxon>Burkholderiaceae</taxon>
        <taxon>Paraburkholderia</taxon>
    </lineage>
</organism>
<evidence type="ECO:0000313" key="9">
    <source>
        <dbReference type="EMBL" id="SIO06613.1"/>
    </source>
</evidence>
<reference evidence="9 10" key="1">
    <citation type="submission" date="2016-11" db="EMBL/GenBank/DDBJ databases">
        <authorList>
            <person name="Jaros S."/>
            <person name="Januszkiewicz K."/>
            <person name="Wedrychowicz H."/>
        </authorList>
    </citation>
    <scope>NUCLEOTIDE SEQUENCE [LARGE SCALE GENOMIC DNA]</scope>
    <source>
        <strain evidence="9 10">GAS95</strain>
    </source>
</reference>
<dbReference type="EMBL" id="FSRU01000001">
    <property type="protein sequence ID" value="SIO06613.1"/>
    <property type="molecule type" value="Genomic_DNA"/>
</dbReference>
<feature type="transmembrane region" description="Helical" evidence="8">
    <location>
        <begin position="319"/>
        <end position="341"/>
    </location>
</feature>
<dbReference type="OrthoDB" id="9782305at2"/>
<dbReference type="PANTHER" id="PTHR30472">
    <property type="entry name" value="FERRIC ENTEROBACTIN TRANSPORT SYSTEM PERMEASE PROTEIN"/>
    <property type="match status" value="1"/>
</dbReference>
<keyword evidence="3" id="KW-0813">Transport</keyword>
<feature type="transmembrane region" description="Helical" evidence="8">
    <location>
        <begin position="130"/>
        <end position="149"/>
    </location>
</feature>
<sequence length="368" mass="38526">MSIRRNDSVSGAAHDGAAPRRAWIAAGERRYGVNVLVVCLLALLAVSAVVSIGIGPVRIAPSVTWRILCSHLLGLVTGRERAGTWSAGQDSIVWLIRFPRIILGGLVGAGLALVGAVLQAVTRNSLADPHLLGVTSGATLGAVTVILFLGETIGIATLPIAAFVGALLAMFVVIAVAMRHGRLNSDRLLLSGVAVSFFVMAMANLMLFMGDHRASSSVLFWMLGGLGLARWNLLVIPAVVLTGGFVMLSATARSLNAVMAGDQTASTLGINVSALRVQVFVVASLMTGVMVAMSGSIGFVGLMIPHIARRFVGTDHRRLLPVTALSGAIFLIWVDVAARTLIAPEDLPIGVATAAIGGIFFIWLMKRR</sequence>
<feature type="transmembrane region" description="Helical" evidence="8">
    <location>
        <begin position="31"/>
        <end position="54"/>
    </location>
</feature>
<dbReference type="InterPro" id="IPR000522">
    <property type="entry name" value="ABC_transptr_permease_BtuC"/>
</dbReference>
<feature type="transmembrane region" description="Helical" evidence="8">
    <location>
        <begin position="188"/>
        <end position="209"/>
    </location>
</feature>
<dbReference type="AlphaFoldDB" id="A0A1N6GGH2"/>
<proteinExistence type="inferred from homology"/>
<feature type="transmembrane region" description="Helical" evidence="8">
    <location>
        <begin position="155"/>
        <end position="176"/>
    </location>
</feature>
<dbReference type="RefSeq" id="WP_083640230.1">
    <property type="nucleotide sequence ID" value="NZ_FSRU01000001.1"/>
</dbReference>
<dbReference type="GO" id="GO:0022857">
    <property type="term" value="F:transmembrane transporter activity"/>
    <property type="evidence" value="ECO:0007669"/>
    <property type="project" value="InterPro"/>
</dbReference>
<evidence type="ECO:0000256" key="4">
    <source>
        <dbReference type="ARBA" id="ARBA00022475"/>
    </source>
</evidence>
<name>A0A1N6GGH2_9BURK</name>
<gene>
    <name evidence="9" type="ORF">SAMN05444165_0756</name>
</gene>
<comment type="subcellular location">
    <subcellularLocation>
        <location evidence="1">Cell membrane</location>
        <topology evidence="1">Multi-pass membrane protein</topology>
    </subcellularLocation>
</comment>
<evidence type="ECO:0000256" key="1">
    <source>
        <dbReference type="ARBA" id="ARBA00004651"/>
    </source>
</evidence>
<evidence type="ECO:0000256" key="7">
    <source>
        <dbReference type="ARBA" id="ARBA00023136"/>
    </source>
</evidence>
<dbReference type="InterPro" id="IPR037294">
    <property type="entry name" value="ABC_BtuC-like"/>
</dbReference>
<feature type="transmembrane region" description="Helical" evidence="8">
    <location>
        <begin position="289"/>
        <end position="307"/>
    </location>
</feature>
<feature type="transmembrane region" description="Helical" evidence="8">
    <location>
        <begin position="101"/>
        <end position="118"/>
    </location>
</feature>
<dbReference type="GO" id="GO:0005886">
    <property type="term" value="C:plasma membrane"/>
    <property type="evidence" value="ECO:0007669"/>
    <property type="project" value="UniProtKB-SubCell"/>
</dbReference>
<keyword evidence="6 8" id="KW-1133">Transmembrane helix</keyword>
<dbReference type="Pfam" id="PF01032">
    <property type="entry name" value="FecCD"/>
    <property type="match status" value="1"/>
</dbReference>
<feature type="transmembrane region" description="Helical" evidence="8">
    <location>
        <begin position="264"/>
        <end position="283"/>
    </location>
</feature>
<dbReference type="Gene3D" id="1.10.3470.10">
    <property type="entry name" value="ABC transporter involved in vitamin B12 uptake, BtuC"/>
    <property type="match status" value="1"/>
</dbReference>
<keyword evidence="10" id="KW-1185">Reference proteome</keyword>
<keyword evidence="5 8" id="KW-0812">Transmembrane</keyword>
<accession>A0A1N6GGH2</accession>
<evidence type="ECO:0000256" key="3">
    <source>
        <dbReference type="ARBA" id="ARBA00022448"/>
    </source>
</evidence>
<dbReference type="FunFam" id="1.10.3470.10:FF:000001">
    <property type="entry name" value="Vitamin B12 ABC transporter permease BtuC"/>
    <property type="match status" value="1"/>
</dbReference>
<keyword evidence="7 8" id="KW-0472">Membrane</keyword>
<evidence type="ECO:0000313" key="10">
    <source>
        <dbReference type="Proteomes" id="UP000185151"/>
    </source>
</evidence>